<keyword evidence="1" id="KW-0812">Transmembrane</keyword>
<organism evidence="2 3">
    <name type="scientific">Goodea atripinnis</name>
    <dbReference type="NCBI Taxonomy" id="208336"/>
    <lineage>
        <taxon>Eukaryota</taxon>
        <taxon>Metazoa</taxon>
        <taxon>Chordata</taxon>
        <taxon>Craniata</taxon>
        <taxon>Vertebrata</taxon>
        <taxon>Euteleostomi</taxon>
        <taxon>Actinopterygii</taxon>
        <taxon>Neopterygii</taxon>
        <taxon>Teleostei</taxon>
        <taxon>Neoteleostei</taxon>
        <taxon>Acanthomorphata</taxon>
        <taxon>Ovalentaria</taxon>
        <taxon>Atherinomorphae</taxon>
        <taxon>Cyprinodontiformes</taxon>
        <taxon>Goodeidae</taxon>
        <taxon>Goodea</taxon>
    </lineage>
</organism>
<protein>
    <submittedName>
        <fullName evidence="2">Uncharacterized protein</fullName>
    </submittedName>
</protein>
<accession>A0ABV0PJ45</accession>
<evidence type="ECO:0000256" key="1">
    <source>
        <dbReference type="SAM" id="Phobius"/>
    </source>
</evidence>
<comment type="caution">
    <text evidence="2">The sequence shown here is derived from an EMBL/GenBank/DDBJ whole genome shotgun (WGS) entry which is preliminary data.</text>
</comment>
<feature type="non-terminal residue" evidence="2">
    <location>
        <position position="1"/>
    </location>
</feature>
<evidence type="ECO:0000313" key="3">
    <source>
        <dbReference type="Proteomes" id="UP001476798"/>
    </source>
</evidence>
<reference evidence="2 3" key="1">
    <citation type="submission" date="2021-06" db="EMBL/GenBank/DDBJ databases">
        <authorList>
            <person name="Palmer J.M."/>
        </authorList>
    </citation>
    <scope>NUCLEOTIDE SEQUENCE [LARGE SCALE GENOMIC DNA]</scope>
    <source>
        <strain evidence="2 3">GA_2019</strain>
        <tissue evidence="2">Muscle</tissue>
    </source>
</reference>
<gene>
    <name evidence="2" type="ORF">GOODEAATRI_033091</name>
</gene>
<keyword evidence="3" id="KW-1185">Reference proteome</keyword>
<dbReference type="EMBL" id="JAHRIO010076562">
    <property type="protein sequence ID" value="MEQ2183478.1"/>
    <property type="molecule type" value="Genomic_DNA"/>
</dbReference>
<feature type="transmembrane region" description="Helical" evidence="1">
    <location>
        <begin position="39"/>
        <end position="60"/>
    </location>
</feature>
<evidence type="ECO:0000313" key="2">
    <source>
        <dbReference type="EMBL" id="MEQ2183478.1"/>
    </source>
</evidence>
<proteinExistence type="predicted"/>
<keyword evidence="1" id="KW-1133">Transmembrane helix</keyword>
<keyword evidence="1" id="KW-0472">Membrane</keyword>
<name>A0ABV0PJ45_9TELE</name>
<sequence length="69" mass="7589">GDPMSLFTDRKTCRGAVGALLGSFRLPPKGLKMLTTSTLHWVFLFAVTLHHCSFLSLFCFKSGLQVTSL</sequence>
<dbReference type="Proteomes" id="UP001476798">
    <property type="component" value="Unassembled WGS sequence"/>
</dbReference>